<protein>
    <recommendedName>
        <fullName evidence="6">Bestrophin homolog</fullName>
    </recommendedName>
</protein>
<feature type="transmembrane region" description="Helical" evidence="6">
    <location>
        <begin position="110"/>
        <end position="129"/>
    </location>
</feature>
<keyword evidence="4 6" id="KW-0472">Membrane</keyword>
<comment type="similarity">
    <text evidence="5 6">Belongs to the anion channel-forming bestrophin (TC 1.A.46) family. Calcium-sensitive chloride channel subfamily.</text>
</comment>
<sequence length="403" mass="46061">MHKKSEINCYVYHYTLQHVLHFIVDRVDNMTTGGSIYPDEMDKGATSNHMGIGRMLIMWRRSVYKVVYQELIVFLLLFGILSLVYRLVLNDDQKKYFEQSKAFFQSYIDHLSVPFLLGFYVTTVAGRWWQQYLTIPWPDRLMLSIQIYITGDQEPIRELKQGLVRRSLLMLVLLLRSISPAVRRRYPTLQSLVLDGVMTRKEKQSFESIVPVVNLFWVPATWFAAALQDAVSDGILTNESGTKLIMEEFLEFRANCGALWSYNWVSIPMIYTQVCTLSTYSYFIACLVARQYTGPSHQSLQDIDIVLPIGTAMELVCYVGLLKVAEQIKNPFGDSDEDFDLNFLITRHLRVTVQLGLDYVDVTCPPLTNADSGQAASNGAGDILQLMPGQLLQDEHASKLIQH</sequence>
<dbReference type="Pfam" id="PF01062">
    <property type="entry name" value="Bestrophin"/>
    <property type="match status" value="1"/>
</dbReference>
<organism evidence="7 8">
    <name type="scientific">Daphnia sinensis</name>
    <dbReference type="NCBI Taxonomy" id="1820382"/>
    <lineage>
        <taxon>Eukaryota</taxon>
        <taxon>Metazoa</taxon>
        <taxon>Ecdysozoa</taxon>
        <taxon>Arthropoda</taxon>
        <taxon>Crustacea</taxon>
        <taxon>Branchiopoda</taxon>
        <taxon>Diplostraca</taxon>
        <taxon>Cladocera</taxon>
        <taxon>Anomopoda</taxon>
        <taxon>Daphniidae</taxon>
        <taxon>Daphnia</taxon>
        <taxon>Daphnia similis group</taxon>
    </lineage>
</organism>
<evidence type="ECO:0000313" key="7">
    <source>
        <dbReference type="EMBL" id="KAI9563030.1"/>
    </source>
</evidence>
<name>A0AAD5LJ86_9CRUS</name>
<evidence type="ECO:0000313" key="8">
    <source>
        <dbReference type="Proteomes" id="UP000820818"/>
    </source>
</evidence>
<accession>A0AAD5LJ86</accession>
<dbReference type="AlphaFoldDB" id="A0AAD5LJ86"/>
<evidence type="ECO:0000256" key="5">
    <source>
        <dbReference type="ARBA" id="ARBA00034769"/>
    </source>
</evidence>
<comment type="function">
    <text evidence="6">Forms chloride channels.</text>
</comment>
<keyword evidence="8" id="KW-1185">Reference proteome</keyword>
<dbReference type="InterPro" id="IPR021134">
    <property type="entry name" value="Bestrophin-like"/>
</dbReference>
<dbReference type="PANTHER" id="PTHR10736">
    <property type="entry name" value="BESTROPHIN"/>
    <property type="match status" value="1"/>
</dbReference>
<comment type="caution">
    <text evidence="7">The sequence shown here is derived from an EMBL/GenBank/DDBJ whole genome shotgun (WGS) entry which is preliminary data.</text>
</comment>
<keyword evidence="6" id="KW-0407">Ion channel</keyword>
<feature type="transmembrane region" description="Helical" evidence="6">
    <location>
        <begin position="66"/>
        <end position="89"/>
    </location>
</feature>
<keyword evidence="6" id="KW-1003">Cell membrane</keyword>
<keyword evidence="6" id="KW-0869">Chloride channel</keyword>
<evidence type="ECO:0000256" key="1">
    <source>
        <dbReference type="ARBA" id="ARBA00004370"/>
    </source>
</evidence>
<evidence type="ECO:0000256" key="4">
    <source>
        <dbReference type="ARBA" id="ARBA00023136"/>
    </source>
</evidence>
<comment type="subcellular location">
    <subcellularLocation>
        <location evidence="6">Cell membrane</location>
        <topology evidence="6">Multi-pass membrane protein</topology>
    </subcellularLocation>
    <subcellularLocation>
        <location evidence="1">Membrane</location>
    </subcellularLocation>
</comment>
<evidence type="ECO:0000256" key="3">
    <source>
        <dbReference type="ARBA" id="ARBA00022989"/>
    </source>
</evidence>
<keyword evidence="6" id="KW-0813">Transport</keyword>
<keyword evidence="6" id="KW-0868">Chloride</keyword>
<keyword evidence="2 6" id="KW-0812">Transmembrane</keyword>
<dbReference type="GO" id="GO:0034707">
    <property type="term" value="C:chloride channel complex"/>
    <property type="evidence" value="ECO:0007669"/>
    <property type="project" value="UniProtKB-KW"/>
</dbReference>
<evidence type="ECO:0000256" key="2">
    <source>
        <dbReference type="ARBA" id="ARBA00022692"/>
    </source>
</evidence>
<dbReference type="Proteomes" id="UP000820818">
    <property type="component" value="Linkage Group LG2"/>
</dbReference>
<keyword evidence="3 6" id="KW-1133">Transmembrane helix</keyword>
<reference evidence="7 8" key="1">
    <citation type="submission" date="2022-05" db="EMBL/GenBank/DDBJ databases">
        <title>A multi-omics perspective on studying reproductive biology in Daphnia sinensis.</title>
        <authorList>
            <person name="Jia J."/>
        </authorList>
    </citation>
    <scope>NUCLEOTIDE SEQUENCE [LARGE SCALE GENOMIC DNA]</scope>
    <source>
        <strain evidence="7 8">WSL</strain>
    </source>
</reference>
<dbReference type="GO" id="GO:0005886">
    <property type="term" value="C:plasma membrane"/>
    <property type="evidence" value="ECO:0007669"/>
    <property type="project" value="UniProtKB-SubCell"/>
</dbReference>
<dbReference type="GO" id="GO:0005254">
    <property type="term" value="F:chloride channel activity"/>
    <property type="evidence" value="ECO:0007669"/>
    <property type="project" value="UniProtKB-KW"/>
</dbReference>
<dbReference type="InterPro" id="IPR000615">
    <property type="entry name" value="Bestrophin"/>
</dbReference>
<dbReference type="PANTHER" id="PTHR10736:SF0">
    <property type="entry name" value="BESTROPHIN HOMOLOG"/>
    <property type="match status" value="1"/>
</dbReference>
<proteinExistence type="inferred from homology"/>
<keyword evidence="6" id="KW-0406">Ion transport</keyword>
<evidence type="ECO:0000256" key="6">
    <source>
        <dbReference type="RuleBase" id="RU363126"/>
    </source>
</evidence>
<dbReference type="EMBL" id="WJBH02000002">
    <property type="protein sequence ID" value="KAI9563030.1"/>
    <property type="molecule type" value="Genomic_DNA"/>
</dbReference>
<gene>
    <name evidence="7" type="ORF">GHT06_010487</name>
</gene>